<protein>
    <recommendedName>
        <fullName evidence="4">Cilia- and flagella-associated protein 299</fullName>
    </recommendedName>
</protein>
<dbReference type="PANTHER" id="PTHR33588:SF1">
    <property type="entry name" value="CILIA- AND FLAGELLA-ASSOCIATED PROTEIN 299"/>
    <property type="match status" value="1"/>
</dbReference>
<sequence>MLGNMDLRLLKFESYEDYLKSLIKTEDYRYLSTMQPIKKLVTLGYRCSAKVYEENEFHKLRKQLHEQINPKVSSILYGNFFKGTDAGLKALVDREEANLLQKLSTIIFLQVRQRSGFDLSGYIDYEKSLRDCTLKAPDRTNWKAVFEGRARLRPKPNDLSFYDWHRSVLCYNDTYNFEIVRSSDTLMFKHKADHKRIPVCDSPNPYSENVTRVMIPSEIYGYIILYDHIIR</sequence>
<dbReference type="Pfam" id="PF14713">
    <property type="entry name" value="DUF4464"/>
    <property type="match status" value="1"/>
</dbReference>
<evidence type="ECO:0000313" key="8">
    <source>
        <dbReference type="Proteomes" id="UP000008792"/>
    </source>
</evidence>
<keyword evidence="6" id="KW-0539">Nucleus</keyword>
<dbReference type="KEGG" id="dvi:6634012"/>
<reference evidence="7 8" key="1">
    <citation type="journal article" date="2007" name="Nature">
        <title>Evolution of genes and genomes on the Drosophila phylogeny.</title>
        <authorList>
            <consortium name="Drosophila 12 Genomes Consortium"/>
            <person name="Clark A.G."/>
            <person name="Eisen M.B."/>
            <person name="Smith D.R."/>
            <person name="Bergman C.M."/>
            <person name="Oliver B."/>
            <person name="Markow T.A."/>
            <person name="Kaufman T.C."/>
            <person name="Kellis M."/>
            <person name="Gelbart W."/>
            <person name="Iyer V.N."/>
            <person name="Pollard D.A."/>
            <person name="Sackton T.B."/>
            <person name="Larracuente A.M."/>
            <person name="Singh N.D."/>
            <person name="Abad J.P."/>
            <person name="Abt D.N."/>
            <person name="Adryan B."/>
            <person name="Aguade M."/>
            <person name="Akashi H."/>
            <person name="Anderson W.W."/>
            <person name="Aquadro C.F."/>
            <person name="Ardell D.H."/>
            <person name="Arguello R."/>
            <person name="Artieri C.G."/>
            <person name="Barbash D.A."/>
            <person name="Barker D."/>
            <person name="Barsanti P."/>
            <person name="Batterham P."/>
            <person name="Batzoglou S."/>
            <person name="Begun D."/>
            <person name="Bhutkar A."/>
            <person name="Blanco E."/>
            <person name="Bosak S.A."/>
            <person name="Bradley R.K."/>
            <person name="Brand A.D."/>
            <person name="Brent M.R."/>
            <person name="Brooks A.N."/>
            <person name="Brown R.H."/>
            <person name="Butlin R.K."/>
            <person name="Caggese C."/>
            <person name="Calvi B.R."/>
            <person name="Bernardo de Carvalho A."/>
            <person name="Caspi A."/>
            <person name="Castrezana S."/>
            <person name="Celniker S.E."/>
            <person name="Chang J.L."/>
            <person name="Chapple C."/>
            <person name="Chatterji S."/>
            <person name="Chinwalla A."/>
            <person name="Civetta A."/>
            <person name="Clifton S.W."/>
            <person name="Comeron J.M."/>
            <person name="Costello J.C."/>
            <person name="Coyne J.A."/>
            <person name="Daub J."/>
            <person name="David R.G."/>
            <person name="Delcher A.L."/>
            <person name="Delehaunty K."/>
            <person name="Do C.B."/>
            <person name="Ebling H."/>
            <person name="Edwards K."/>
            <person name="Eickbush T."/>
            <person name="Evans J.D."/>
            <person name="Filipski A."/>
            <person name="Findeiss S."/>
            <person name="Freyhult E."/>
            <person name="Fulton L."/>
            <person name="Fulton R."/>
            <person name="Garcia A.C."/>
            <person name="Gardiner A."/>
            <person name="Garfield D.A."/>
            <person name="Garvin B.E."/>
            <person name="Gibson G."/>
            <person name="Gilbert D."/>
            <person name="Gnerre S."/>
            <person name="Godfrey J."/>
            <person name="Good R."/>
            <person name="Gotea V."/>
            <person name="Gravely B."/>
            <person name="Greenberg A.J."/>
            <person name="Griffiths-Jones S."/>
            <person name="Gross S."/>
            <person name="Guigo R."/>
            <person name="Gustafson E.A."/>
            <person name="Haerty W."/>
            <person name="Hahn M.W."/>
            <person name="Halligan D.L."/>
            <person name="Halpern A.L."/>
            <person name="Halter G.M."/>
            <person name="Han M.V."/>
            <person name="Heger A."/>
            <person name="Hillier L."/>
            <person name="Hinrichs A.S."/>
            <person name="Holmes I."/>
            <person name="Hoskins R.A."/>
            <person name="Hubisz M.J."/>
            <person name="Hultmark D."/>
            <person name="Huntley M.A."/>
            <person name="Jaffe D.B."/>
            <person name="Jagadeeshan S."/>
            <person name="Jeck W.R."/>
            <person name="Johnson J."/>
            <person name="Jones C.D."/>
            <person name="Jordan W.C."/>
            <person name="Karpen G.H."/>
            <person name="Kataoka E."/>
            <person name="Keightley P.D."/>
            <person name="Kheradpour P."/>
            <person name="Kirkness E.F."/>
            <person name="Koerich L.B."/>
            <person name="Kristiansen K."/>
            <person name="Kudrna D."/>
            <person name="Kulathinal R.J."/>
            <person name="Kumar S."/>
            <person name="Kwok R."/>
            <person name="Lander E."/>
            <person name="Langley C.H."/>
            <person name="Lapoint R."/>
            <person name="Lazzaro B.P."/>
            <person name="Lee S.J."/>
            <person name="Levesque L."/>
            <person name="Li R."/>
            <person name="Lin C.F."/>
            <person name="Lin M.F."/>
            <person name="Lindblad-Toh K."/>
            <person name="Llopart A."/>
            <person name="Long M."/>
            <person name="Low L."/>
            <person name="Lozovsky E."/>
            <person name="Lu J."/>
            <person name="Luo M."/>
            <person name="Machado C.A."/>
            <person name="Makalowski W."/>
            <person name="Marzo M."/>
            <person name="Matsuda M."/>
            <person name="Matzkin L."/>
            <person name="McAllister B."/>
            <person name="McBride C.S."/>
            <person name="McKernan B."/>
            <person name="McKernan K."/>
            <person name="Mendez-Lago M."/>
            <person name="Minx P."/>
            <person name="Mollenhauer M.U."/>
            <person name="Montooth K."/>
            <person name="Mount S.M."/>
            <person name="Mu X."/>
            <person name="Myers E."/>
            <person name="Negre B."/>
            <person name="Newfeld S."/>
            <person name="Nielsen R."/>
            <person name="Noor M.A."/>
            <person name="O'Grady P."/>
            <person name="Pachter L."/>
            <person name="Papaceit M."/>
            <person name="Parisi M.J."/>
            <person name="Parisi M."/>
            <person name="Parts L."/>
            <person name="Pedersen J.S."/>
            <person name="Pesole G."/>
            <person name="Phillippy A.M."/>
            <person name="Ponting C.P."/>
            <person name="Pop M."/>
            <person name="Porcelli D."/>
            <person name="Powell J.R."/>
            <person name="Prohaska S."/>
            <person name="Pruitt K."/>
            <person name="Puig M."/>
            <person name="Quesneville H."/>
            <person name="Ram K.R."/>
            <person name="Rand D."/>
            <person name="Rasmussen M.D."/>
            <person name="Reed L.K."/>
            <person name="Reenan R."/>
            <person name="Reily A."/>
            <person name="Remington K.A."/>
            <person name="Rieger T.T."/>
            <person name="Ritchie M.G."/>
            <person name="Robin C."/>
            <person name="Rogers Y.H."/>
            <person name="Rohde C."/>
            <person name="Rozas J."/>
            <person name="Rubenfield M.J."/>
            <person name="Ruiz A."/>
            <person name="Russo S."/>
            <person name="Salzberg S.L."/>
            <person name="Sanchez-Gracia A."/>
            <person name="Saranga D.J."/>
            <person name="Sato H."/>
            <person name="Schaeffer S.W."/>
            <person name="Schatz M.C."/>
            <person name="Schlenke T."/>
            <person name="Schwartz R."/>
            <person name="Segarra C."/>
            <person name="Singh R.S."/>
            <person name="Sirot L."/>
            <person name="Sirota M."/>
            <person name="Sisneros N.B."/>
            <person name="Smith C.D."/>
            <person name="Smith T.F."/>
            <person name="Spieth J."/>
            <person name="Stage D.E."/>
            <person name="Stark A."/>
            <person name="Stephan W."/>
            <person name="Strausberg R.L."/>
            <person name="Strempel S."/>
            <person name="Sturgill D."/>
            <person name="Sutton G."/>
            <person name="Sutton G.G."/>
            <person name="Tao W."/>
            <person name="Teichmann S."/>
            <person name="Tobari Y.N."/>
            <person name="Tomimura Y."/>
            <person name="Tsolas J.M."/>
            <person name="Valente V.L."/>
            <person name="Venter E."/>
            <person name="Venter J.C."/>
            <person name="Vicario S."/>
            <person name="Vieira F.G."/>
            <person name="Vilella A.J."/>
            <person name="Villasante A."/>
            <person name="Walenz B."/>
            <person name="Wang J."/>
            <person name="Wasserman M."/>
            <person name="Watts T."/>
            <person name="Wilson D."/>
            <person name="Wilson R.K."/>
            <person name="Wing R.A."/>
            <person name="Wolfner M.F."/>
            <person name="Wong A."/>
            <person name="Wong G.K."/>
            <person name="Wu C.I."/>
            <person name="Wu G."/>
            <person name="Yamamoto D."/>
            <person name="Yang H.P."/>
            <person name="Yang S.P."/>
            <person name="Yorke J.A."/>
            <person name="Yoshida K."/>
            <person name="Zdobnov E."/>
            <person name="Zhang P."/>
            <person name="Zhang Y."/>
            <person name="Zimin A.V."/>
            <person name="Baldwin J."/>
            <person name="Abdouelleil A."/>
            <person name="Abdulkadir J."/>
            <person name="Abebe A."/>
            <person name="Abera B."/>
            <person name="Abreu J."/>
            <person name="Acer S.C."/>
            <person name="Aftuck L."/>
            <person name="Alexander A."/>
            <person name="An P."/>
            <person name="Anderson E."/>
            <person name="Anderson S."/>
            <person name="Arachi H."/>
            <person name="Azer M."/>
            <person name="Bachantsang P."/>
            <person name="Barry A."/>
            <person name="Bayul T."/>
            <person name="Berlin A."/>
            <person name="Bessette D."/>
            <person name="Bloom T."/>
            <person name="Blye J."/>
            <person name="Boguslavskiy L."/>
            <person name="Bonnet C."/>
            <person name="Boukhgalter B."/>
            <person name="Bourzgui I."/>
            <person name="Brown A."/>
            <person name="Cahill P."/>
            <person name="Channer S."/>
            <person name="Cheshatsang Y."/>
            <person name="Chuda L."/>
            <person name="Citroen M."/>
            <person name="Collymore A."/>
            <person name="Cooke P."/>
            <person name="Costello M."/>
            <person name="D'Aco K."/>
            <person name="Daza R."/>
            <person name="De Haan G."/>
            <person name="DeGray S."/>
            <person name="DeMaso C."/>
            <person name="Dhargay N."/>
            <person name="Dooley K."/>
            <person name="Dooley E."/>
            <person name="Doricent M."/>
            <person name="Dorje P."/>
            <person name="Dorjee K."/>
            <person name="Dupes A."/>
            <person name="Elong R."/>
            <person name="Falk J."/>
            <person name="Farina A."/>
            <person name="Faro S."/>
            <person name="Ferguson D."/>
            <person name="Fisher S."/>
            <person name="Foley C.D."/>
            <person name="Franke A."/>
            <person name="Friedrich D."/>
            <person name="Gadbois L."/>
            <person name="Gearin G."/>
            <person name="Gearin C.R."/>
            <person name="Giannoukos G."/>
            <person name="Goode T."/>
            <person name="Graham J."/>
            <person name="Grandbois E."/>
            <person name="Grewal S."/>
            <person name="Gyaltsen K."/>
            <person name="Hafez N."/>
            <person name="Hagos B."/>
            <person name="Hall J."/>
            <person name="Henson C."/>
            <person name="Hollinger A."/>
            <person name="Honan T."/>
            <person name="Huard M.D."/>
            <person name="Hughes L."/>
            <person name="Hurhula B."/>
            <person name="Husby M.E."/>
            <person name="Kamat A."/>
            <person name="Kanga B."/>
            <person name="Kashin S."/>
            <person name="Khazanovich D."/>
            <person name="Kisner P."/>
            <person name="Lance K."/>
            <person name="Lara M."/>
            <person name="Lee W."/>
            <person name="Lennon N."/>
            <person name="Letendre F."/>
            <person name="LeVine R."/>
            <person name="Lipovsky A."/>
            <person name="Liu X."/>
            <person name="Liu J."/>
            <person name="Liu S."/>
            <person name="Lokyitsang T."/>
            <person name="Lokyitsang Y."/>
            <person name="Lubonja R."/>
            <person name="Lui A."/>
            <person name="MacDonald P."/>
            <person name="Magnisalis V."/>
            <person name="Maru K."/>
            <person name="Matthews C."/>
            <person name="McCusker W."/>
            <person name="McDonough S."/>
            <person name="Mehta T."/>
            <person name="Meldrim J."/>
            <person name="Meneus L."/>
            <person name="Mihai O."/>
            <person name="Mihalev A."/>
            <person name="Mihova T."/>
            <person name="Mittelman R."/>
            <person name="Mlenga V."/>
            <person name="Montmayeur A."/>
            <person name="Mulrain L."/>
            <person name="Navidi A."/>
            <person name="Naylor J."/>
            <person name="Negash T."/>
            <person name="Nguyen T."/>
            <person name="Nguyen N."/>
            <person name="Nicol R."/>
            <person name="Norbu C."/>
            <person name="Norbu N."/>
            <person name="Novod N."/>
            <person name="O'Neill B."/>
            <person name="Osman S."/>
            <person name="Markiewicz E."/>
            <person name="Oyono O.L."/>
            <person name="Patti C."/>
            <person name="Phunkhang P."/>
            <person name="Pierre F."/>
            <person name="Priest M."/>
            <person name="Raghuraman S."/>
            <person name="Rege F."/>
            <person name="Reyes R."/>
            <person name="Rise C."/>
            <person name="Rogov P."/>
            <person name="Ross K."/>
            <person name="Ryan E."/>
            <person name="Settipalli S."/>
            <person name="Shea T."/>
            <person name="Sherpa N."/>
            <person name="Shi L."/>
            <person name="Shih D."/>
            <person name="Sparrow T."/>
            <person name="Spaulding J."/>
            <person name="Stalker J."/>
            <person name="Stange-Thomann N."/>
            <person name="Stavropoulos S."/>
            <person name="Stone C."/>
            <person name="Strader C."/>
            <person name="Tesfaye S."/>
            <person name="Thomson T."/>
            <person name="Thoulutsang Y."/>
            <person name="Thoulutsang D."/>
            <person name="Topham K."/>
            <person name="Topping I."/>
            <person name="Tsamla T."/>
            <person name="Vassiliev H."/>
            <person name="Vo A."/>
            <person name="Wangchuk T."/>
            <person name="Wangdi T."/>
            <person name="Weiand M."/>
            <person name="Wilkinson J."/>
            <person name="Wilson A."/>
            <person name="Yadav S."/>
            <person name="Young G."/>
            <person name="Yu Q."/>
            <person name="Zembek L."/>
            <person name="Zhong D."/>
            <person name="Zimmer A."/>
            <person name="Zwirko Z."/>
            <person name="Jaffe D.B."/>
            <person name="Alvarez P."/>
            <person name="Brockman W."/>
            <person name="Butler J."/>
            <person name="Chin C."/>
            <person name="Gnerre S."/>
            <person name="Grabherr M."/>
            <person name="Kleber M."/>
            <person name="Mauceli E."/>
            <person name="MacCallum I."/>
        </authorList>
    </citation>
    <scope>NUCLEOTIDE SEQUENCE [LARGE SCALE GENOMIC DNA]</scope>
    <source>
        <strain evidence="8">Tucson 15010-1051.87</strain>
    </source>
</reference>
<evidence type="ECO:0000256" key="5">
    <source>
        <dbReference type="ARBA" id="ARBA00022490"/>
    </source>
</evidence>
<evidence type="ECO:0000256" key="2">
    <source>
        <dbReference type="ARBA" id="ARBA00004123"/>
    </source>
</evidence>
<evidence type="ECO:0000256" key="4">
    <source>
        <dbReference type="ARBA" id="ARBA00021436"/>
    </source>
</evidence>
<dbReference type="HOGENOM" id="CLU_070912_1_0_1"/>
<evidence type="ECO:0000256" key="1">
    <source>
        <dbReference type="ARBA" id="ARBA00003056"/>
    </source>
</evidence>
<organism evidence="7 8">
    <name type="scientific">Drosophila virilis</name>
    <name type="common">Fruit fly</name>
    <dbReference type="NCBI Taxonomy" id="7244"/>
    <lineage>
        <taxon>Eukaryota</taxon>
        <taxon>Metazoa</taxon>
        <taxon>Ecdysozoa</taxon>
        <taxon>Arthropoda</taxon>
        <taxon>Hexapoda</taxon>
        <taxon>Insecta</taxon>
        <taxon>Pterygota</taxon>
        <taxon>Neoptera</taxon>
        <taxon>Endopterygota</taxon>
        <taxon>Diptera</taxon>
        <taxon>Brachycera</taxon>
        <taxon>Muscomorpha</taxon>
        <taxon>Ephydroidea</taxon>
        <taxon>Drosophilidae</taxon>
        <taxon>Drosophila</taxon>
    </lineage>
</organism>
<dbReference type="AlphaFoldDB" id="B4M9Q2"/>
<keyword evidence="5" id="KW-0963">Cytoplasm</keyword>
<dbReference type="Proteomes" id="UP000008792">
    <property type="component" value="Unassembled WGS sequence"/>
</dbReference>
<evidence type="ECO:0000313" key="7">
    <source>
        <dbReference type="EMBL" id="EDW57928.2"/>
    </source>
</evidence>
<gene>
    <name evidence="7" type="primary">Dvir\GJ18363</name>
    <name evidence="7" type="ORF">Dvir_GJ18363</name>
</gene>
<dbReference type="PANTHER" id="PTHR33588">
    <property type="entry name" value="CILIA- AND FLAGELLA-ASSOCIATED PROTEIN 299"/>
    <property type="match status" value="1"/>
</dbReference>
<evidence type="ECO:0000256" key="3">
    <source>
        <dbReference type="ARBA" id="ARBA00004496"/>
    </source>
</evidence>
<accession>B4M9Q2</accession>
<evidence type="ECO:0000256" key="6">
    <source>
        <dbReference type="ARBA" id="ARBA00023242"/>
    </source>
</evidence>
<comment type="function">
    <text evidence="1">May be involved in spermatogenesis.</text>
</comment>
<keyword evidence="8" id="KW-1185">Reference proteome</keyword>
<dbReference type="EMBL" id="CH940654">
    <property type="protein sequence ID" value="EDW57928.2"/>
    <property type="molecule type" value="Genomic_DNA"/>
</dbReference>
<proteinExistence type="predicted"/>
<dbReference type="GO" id="GO:0005737">
    <property type="term" value="C:cytoplasm"/>
    <property type="evidence" value="ECO:0007669"/>
    <property type="project" value="UniProtKB-SubCell"/>
</dbReference>
<dbReference type="InParanoid" id="B4M9Q2"/>
<name>B4M9Q2_DROVI</name>
<dbReference type="GO" id="GO:0005634">
    <property type="term" value="C:nucleus"/>
    <property type="evidence" value="ECO:0007669"/>
    <property type="project" value="UniProtKB-SubCell"/>
</dbReference>
<dbReference type="OrthoDB" id="2136125at2759"/>
<dbReference type="eggNOG" id="ENOG502QSP8">
    <property type="taxonomic scope" value="Eukaryota"/>
</dbReference>
<comment type="subcellular location">
    <subcellularLocation>
        <location evidence="3">Cytoplasm</location>
    </subcellularLocation>
    <subcellularLocation>
        <location evidence="2">Nucleus</location>
    </subcellularLocation>
</comment>
<dbReference type="InterPro" id="IPR027887">
    <property type="entry name" value="DUF4464"/>
</dbReference>